<proteinExistence type="predicted"/>
<dbReference type="OrthoDB" id="329835at2759"/>
<evidence type="ECO:0000313" key="5">
    <source>
        <dbReference type="Proteomes" id="UP000594364"/>
    </source>
</evidence>
<dbReference type="InterPro" id="IPR009081">
    <property type="entry name" value="PP-bd_ACP"/>
</dbReference>
<feature type="domain" description="Carrier" evidence="3">
    <location>
        <begin position="75"/>
        <end position="149"/>
    </location>
</feature>
<evidence type="ECO:0000256" key="1">
    <source>
        <dbReference type="ARBA" id="ARBA00022450"/>
    </source>
</evidence>
<dbReference type="InterPro" id="IPR020806">
    <property type="entry name" value="PKS_PP-bd"/>
</dbReference>
<keyword evidence="1" id="KW-0596">Phosphopantetheine</keyword>
<reference evidence="4 5" key="1">
    <citation type="journal article" date="2018" name="PLoS Genet.">
        <title>Repeat elements organise 3D genome structure and mediate transcription in the filamentous fungus Epichloe festucae.</title>
        <authorList>
            <person name="Winter D.J."/>
            <person name="Ganley A.R.D."/>
            <person name="Young C.A."/>
            <person name="Liachko I."/>
            <person name="Schardl C.L."/>
            <person name="Dupont P.Y."/>
            <person name="Berry D."/>
            <person name="Ram A."/>
            <person name="Scott B."/>
            <person name="Cox M.P."/>
        </authorList>
    </citation>
    <scope>NUCLEOTIDE SEQUENCE [LARGE SCALE GENOMIC DNA]</scope>
    <source>
        <strain evidence="4 5">Fl1</strain>
    </source>
</reference>
<organism evidence="4 5">
    <name type="scientific">Epichloe festucae (strain Fl1)</name>
    <dbReference type="NCBI Taxonomy" id="877507"/>
    <lineage>
        <taxon>Eukaryota</taxon>
        <taxon>Fungi</taxon>
        <taxon>Dikarya</taxon>
        <taxon>Ascomycota</taxon>
        <taxon>Pezizomycotina</taxon>
        <taxon>Sordariomycetes</taxon>
        <taxon>Hypocreomycetidae</taxon>
        <taxon>Hypocreales</taxon>
        <taxon>Clavicipitaceae</taxon>
        <taxon>Epichloe</taxon>
    </lineage>
</organism>
<protein>
    <recommendedName>
        <fullName evidence="3">Carrier domain-containing protein</fullName>
    </recommendedName>
</protein>
<evidence type="ECO:0000256" key="2">
    <source>
        <dbReference type="ARBA" id="ARBA00022553"/>
    </source>
</evidence>
<dbReference type="Gene3D" id="1.10.1200.10">
    <property type="entry name" value="ACP-like"/>
    <property type="match status" value="1"/>
</dbReference>
<evidence type="ECO:0000313" key="4">
    <source>
        <dbReference type="EMBL" id="QPH03020.1"/>
    </source>
</evidence>
<keyword evidence="5" id="KW-1185">Reference proteome</keyword>
<evidence type="ECO:0000259" key="3">
    <source>
        <dbReference type="PROSITE" id="PS50075"/>
    </source>
</evidence>
<dbReference type="SMART" id="SM00823">
    <property type="entry name" value="PKS_PP"/>
    <property type="match status" value="1"/>
</dbReference>
<dbReference type="AlphaFoldDB" id="A0A7S9KTW4"/>
<gene>
    <name evidence="4" type="ORF">C2857_007240</name>
</gene>
<dbReference type="InterPro" id="IPR036736">
    <property type="entry name" value="ACP-like_sf"/>
</dbReference>
<keyword evidence="2" id="KW-0597">Phosphoprotein</keyword>
<dbReference type="InterPro" id="IPR006162">
    <property type="entry name" value="Ppantetheine_attach_site"/>
</dbReference>
<dbReference type="PROSITE" id="PS00012">
    <property type="entry name" value="PHOSPHOPANTETHEINE"/>
    <property type="match status" value="1"/>
</dbReference>
<dbReference type="PROSITE" id="PS50075">
    <property type="entry name" value="CARRIER"/>
    <property type="match status" value="1"/>
</dbReference>
<name>A0A7S9KTW4_EPIFF</name>
<sequence>MRGSATNAPGAPPPAQVVLGLGDRIEHNESNGGFSRDKKFALRVVKVGNQAGHGEAKELVGALLANAASTAEAAAVMEENIKELVAVAMGVALDEIDAQRPLYDYGVDSLQAVEIRNRALKNMRSEISVFDILSAMPLADVAAKIAAKSQLVNVDSCEDD</sequence>
<dbReference type="EMBL" id="CP031387">
    <property type="protein sequence ID" value="QPH03020.1"/>
    <property type="molecule type" value="Genomic_DNA"/>
</dbReference>
<dbReference type="Pfam" id="PF00550">
    <property type="entry name" value="PP-binding"/>
    <property type="match status" value="1"/>
</dbReference>
<accession>A0A7S9KTW4</accession>
<dbReference type="Proteomes" id="UP000594364">
    <property type="component" value="Chromosome 3"/>
</dbReference>
<dbReference type="GO" id="GO:0031177">
    <property type="term" value="F:phosphopantetheine binding"/>
    <property type="evidence" value="ECO:0007669"/>
    <property type="project" value="InterPro"/>
</dbReference>
<dbReference type="SUPFAM" id="SSF47336">
    <property type="entry name" value="ACP-like"/>
    <property type="match status" value="1"/>
</dbReference>